<reference evidence="1" key="2">
    <citation type="journal article" date="2021" name="PeerJ">
        <title>Extensive microbial diversity within the chicken gut microbiome revealed by metagenomics and culture.</title>
        <authorList>
            <person name="Gilroy R."/>
            <person name="Ravi A."/>
            <person name="Getino M."/>
            <person name="Pursley I."/>
            <person name="Horton D.L."/>
            <person name="Alikhan N.F."/>
            <person name="Baker D."/>
            <person name="Gharbi K."/>
            <person name="Hall N."/>
            <person name="Watson M."/>
            <person name="Adriaenssens E.M."/>
            <person name="Foster-Nyarko E."/>
            <person name="Jarju S."/>
            <person name="Secka A."/>
            <person name="Antonio M."/>
            <person name="Oren A."/>
            <person name="Chaudhuri R.R."/>
            <person name="La Ragione R."/>
            <person name="Hildebrand F."/>
            <person name="Pallen M.J."/>
        </authorList>
    </citation>
    <scope>NUCLEOTIDE SEQUENCE</scope>
    <source>
        <strain evidence="1">35461</strain>
    </source>
</reference>
<dbReference type="AlphaFoldDB" id="A0A9D1T248"/>
<evidence type="ECO:0000313" key="2">
    <source>
        <dbReference type="Proteomes" id="UP000886845"/>
    </source>
</evidence>
<organism evidence="1 2">
    <name type="scientific">Candidatus Spyradenecus faecavium</name>
    <dbReference type="NCBI Taxonomy" id="2840947"/>
    <lineage>
        <taxon>Bacteria</taxon>
        <taxon>Pseudomonadati</taxon>
        <taxon>Lentisphaerota</taxon>
        <taxon>Lentisphaeria</taxon>
        <taxon>Lentisphaerales</taxon>
        <taxon>Lentisphaeraceae</taxon>
        <taxon>Lentisphaeraceae incertae sedis</taxon>
        <taxon>Candidatus Spyradenecus</taxon>
    </lineage>
</organism>
<accession>A0A9D1T248</accession>
<sequence>MKLIVISTILALLPLCGCMLDKHRTPYNEIALFAGDDQKKERKTLNLWPLYLSDGRARYVAWPLIKSSPGCFAFLPFYNYDHGIHDVCLLATAVPEEGVYRFLPLFYRDPERCFLLPFFYVGEESWGSPLLFNAVDFGPVQFTNLFNVIVIKEKDSTLRTFFPFAWWITSKSYSANGVLPLWFWAGNDRGTESLLWTPLSYYDRDKKSTRFHIGPLGLPFYATVETPTRSFSRRFLVSHDRHWASSADKPEGPLVDNEWGVGFGLLWKWRERTADPISSYEKITGVEWTFLSDLLAHGEFVRYGRSHRFADMLNLLSSKQVNEVSRTRTNAFGWLLWRSTYEDIVTDGLATKKRQWFTPLVSHSKTVDSKGVVSQSETGLLLDALAWKTADGSYDGSALLWGLLFGDEFYAILKDRHRQTTLLPWGLLWSRDEGNFDVETDLLCGLLYDRERSIDGFLTETRLLRGLLYKSEKYRHSFGTSVLLGLLYDNVHEADTGKETFGILGWLYRSSRDADGTRERFALPGLSLVTHETNDDWAFSFLGGLFGVARSDDETDWRFLWL</sequence>
<gene>
    <name evidence="1" type="ORF">IAC79_03010</name>
</gene>
<dbReference type="EMBL" id="DVOR01000095">
    <property type="protein sequence ID" value="HIV09070.1"/>
    <property type="molecule type" value="Genomic_DNA"/>
</dbReference>
<name>A0A9D1T248_9BACT</name>
<proteinExistence type="predicted"/>
<protein>
    <submittedName>
        <fullName evidence="1">Uncharacterized protein</fullName>
    </submittedName>
</protein>
<comment type="caution">
    <text evidence="1">The sequence shown here is derived from an EMBL/GenBank/DDBJ whole genome shotgun (WGS) entry which is preliminary data.</text>
</comment>
<dbReference type="Proteomes" id="UP000886845">
    <property type="component" value="Unassembled WGS sequence"/>
</dbReference>
<reference evidence="1" key="1">
    <citation type="submission" date="2020-10" db="EMBL/GenBank/DDBJ databases">
        <authorList>
            <person name="Gilroy R."/>
        </authorList>
    </citation>
    <scope>NUCLEOTIDE SEQUENCE</scope>
    <source>
        <strain evidence="1">35461</strain>
    </source>
</reference>
<evidence type="ECO:0000313" key="1">
    <source>
        <dbReference type="EMBL" id="HIV09070.1"/>
    </source>
</evidence>